<keyword evidence="4" id="KW-0346">Stress response</keyword>
<dbReference type="InterPro" id="IPR043129">
    <property type="entry name" value="ATPase_NBD"/>
</dbReference>
<accession>A0A2G2YG89</accession>
<dbReference type="FunFam" id="3.30.30.30:FF:000001">
    <property type="entry name" value="heat shock 70 kDa protein-like"/>
    <property type="match status" value="1"/>
</dbReference>
<evidence type="ECO:0000256" key="3">
    <source>
        <dbReference type="ARBA" id="ARBA00022840"/>
    </source>
</evidence>
<evidence type="ECO:0000313" key="5">
    <source>
        <dbReference type="Proteomes" id="UP000222542"/>
    </source>
</evidence>
<sequence length="165" mass="19002">MALVSHMQSSKHNDRFEIIPNEQGNKKTLSYVTVTDTKRLIDDLAKNQVAIDPQNTFFDAKRLIGHRYFNPSVQSDMRQWLFKVVSGQGDKPMIFVHETFDVSLTIEEGIFKVKVTAGDTHSGIDFYAMITRARFGEMNMDIFWNFVEPTEKCLKDAKIDKGQVY</sequence>
<dbReference type="Proteomes" id="UP000222542">
    <property type="component" value="Unassembled WGS sequence"/>
</dbReference>
<dbReference type="Gramene" id="PHT68729">
    <property type="protein sequence ID" value="PHT68729"/>
    <property type="gene ID" value="T459_28216"/>
</dbReference>
<comment type="caution">
    <text evidence="4">The sequence shown here is derived from an EMBL/GenBank/DDBJ whole genome shotgun (WGS) entry which is preliminary data.</text>
</comment>
<dbReference type="SUPFAM" id="SSF53067">
    <property type="entry name" value="Actin-like ATPase domain"/>
    <property type="match status" value="2"/>
</dbReference>
<name>A0A2G2YG89_CAPAN</name>
<dbReference type="FunFam" id="3.30.420.40:FF:000028">
    <property type="entry name" value="heat shock 70 kDa protein-like"/>
    <property type="match status" value="1"/>
</dbReference>
<evidence type="ECO:0000256" key="1">
    <source>
        <dbReference type="ARBA" id="ARBA00007381"/>
    </source>
</evidence>
<protein>
    <submittedName>
        <fullName evidence="4">Heat shock 70 kDa protein cognate 1</fullName>
    </submittedName>
</protein>
<dbReference type="AlphaFoldDB" id="A0A2G2YG89"/>
<proteinExistence type="inferred from homology"/>
<reference evidence="4 5" key="1">
    <citation type="journal article" date="2014" name="Nat. Genet.">
        <title>Genome sequence of the hot pepper provides insights into the evolution of pungency in Capsicum species.</title>
        <authorList>
            <person name="Kim S."/>
            <person name="Park M."/>
            <person name="Yeom S.I."/>
            <person name="Kim Y.M."/>
            <person name="Lee J.M."/>
            <person name="Lee H.A."/>
            <person name="Seo E."/>
            <person name="Choi J."/>
            <person name="Cheong K."/>
            <person name="Kim K.T."/>
            <person name="Jung K."/>
            <person name="Lee G.W."/>
            <person name="Oh S.K."/>
            <person name="Bae C."/>
            <person name="Kim S.B."/>
            <person name="Lee H.Y."/>
            <person name="Kim S.Y."/>
            <person name="Kim M.S."/>
            <person name="Kang B.C."/>
            <person name="Jo Y.D."/>
            <person name="Yang H.B."/>
            <person name="Jeong H.J."/>
            <person name="Kang W.H."/>
            <person name="Kwon J.K."/>
            <person name="Shin C."/>
            <person name="Lim J.Y."/>
            <person name="Park J.H."/>
            <person name="Huh J.H."/>
            <person name="Kim J.S."/>
            <person name="Kim B.D."/>
            <person name="Cohen O."/>
            <person name="Paran I."/>
            <person name="Suh M.C."/>
            <person name="Lee S.B."/>
            <person name="Kim Y.K."/>
            <person name="Shin Y."/>
            <person name="Noh S.J."/>
            <person name="Park J."/>
            <person name="Seo Y.S."/>
            <person name="Kwon S.Y."/>
            <person name="Kim H.A."/>
            <person name="Park J.M."/>
            <person name="Kim H.J."/>
            <person name="Choi S.B."/>
            <person name="Bosland P.W."/>
            <person name="Reeves G."/>
            <person name="Jo S.H."/>
            <person name="Lee B.W."/>
            <person name="Cho H.T."/>
            <person name="Choi H.S."/>
            <person name="Lee M.S."/>
            <person name="Yu Y."/>
            <person name="Do Choi Y."/>
            <person name="Park B.S."/>
            <person name="van Deynze A."/>
            <person name="Ashrafi H."/>
            <person name="Hill T."/>
            <person name="Kim W.T."/>
            <person name="Pai H.S."/>
            <person name="Ahn H.K."/>
            <person name="Yeam I."/>
            <person name="Giovannoni J.J."/>
            <person name="Rose J.K."/>
            <person name="Sorensen I."/>
            <person name="Lee S.J."/>
            <person name="Kim R.W."/>
            <person name="Choi I.Y."/>
            <person name="Choi B.S."/>
            <person name="Lim J.S."/>
            <person name="Lee Y.H."/>
            <person name="Choi D."/>
        </authorList>
    </citation>
    <scope>NUCLEOTIDE SEQUENCE [LARGE SCALE GENOMIC DNA]</scope>
    <source>
        <strain evidence="5">cv. CM334</strain>
    </source>
</reference>
<dbReference type="PANTHER" id="PTHR19375">
    <property type="entry name" value="HEAT SHOCK PROTEIN 70KDA"/>
    <property type="match status" value="1"/>
</dbReference>
<gene>
    <name evidence="4" type="ORF">T459_28216</name>
</gene>
<dbReference type="InterPro" id="IPR013126">
    <property type="entry name" value="Hsp_70_fam"/>
</dbReference>
<keyword evidence="2" id="KW-0547">Nucleotide-binding</keyword>
<dbReference type="GO" id="GO:0005524">
    <property type="term" value="F:ATP binding"/>
    <property type="evidence" value="ECO:0007669"/>
    <property type="project" value="UniProtKB-KW"/>
</dbReference>
<dbReference type="Pfam" id="PF00012">
    <property type="entry name" value="HSP70"/>
    <property type="match status" value="1"/>
</dbReference>
<dbReference type="Gene3D" id="3.30.420.40">
    <property type="match status" value="2"/>
</dbReference>
<keyword evidence="3" id="KW-0067">ATP-binding</keyword>
<dbReference type="Gene3D" id="3.30.30.30">
    <property type="match status" value="1"/>
</dbReference>
<evidence type="ECO:0000256" key="2">
    <source>
        <dbReference type="ARBA" id="ARBA00022741"/>
    </source>
</evidence>
<dbReference type="STRING" id="4072.A0A2G2YG89"/>
<evidence type="ECO:0000313" key="4">
    <source>
        <dbReference type="EMBL" id="PHT68729.1"/>
    </source>
</evidence>
<keyword evidence="5" id="KW-1185">Reference proteome</keyword>
<reference evidence="4 5" key="2">
    <citation type="journal article" date="2017" name="Genome Biol.">
        <title>New reference genome sequences of hot pepper reveal the massive evolution of plant disease-resistance genes by retroduplication.</title>
        <authorList>
            <person name="Kim S."/>
            <person name="Park J."/>
            <person name="Yeom S.I."/>
            <person name="Kim Y.M."/>
            <person name="Seo E."/>
            <person name="Kim K.T."/>
            <person name="Kim M.S."/>
            <person name="Lee J.M."/>
            <person name="Cheong K."/>
            <person name="Shin H.S."/>
            <person name="Kim S.B."/>
            <person name="Han K."/>
            <person name="Lee J."/>
            <person name="Park M."/>
            <person name="Lee H.A."/>
            <person name="Lee H.Y."/>
            <person name="Lee Y."/>
            <person name="Oh S."/>
            <person name="Lee J.H."/>
            <person name="Choi E."/>
            <person name="Choi E."/>
            <person name="Lee S.E."/>
            <person name="Jeon J."/>
            <person name="Kim H."/>
            <person name="Choi G."/>
            <person name="Song H."/>
            <person name="Lee J."/>
            <person name="Lee S.C."/>
            <person name="Kwon J.K."/>
            <person name="Lee H.Y."/>
            <person name="Koo N."/>
            <person name="Hong Y."/>
            <person name="Kim R.W."/>
            <person name="Kang W.H."/>
            <person name="Huh J.H."/>
            <person name="Kang B.C."/>
            <person name="Yang T.J."/>
            <person name="Lee Y.H."/>
            <person name="Bennetzen J.L."/>
            <person name="Choi D."/>
        </authorList>
    </citation>
    <scope>NUCLEOTIDE SEQUENCE [LARGE SCALE GENOMIC DNA]</scope>
    <source>
        <strain evidence="5">cv. CM334</strain>
    </source>
</reference>
<organism evidence="4 5">
    <name type="scientific">Capsicum annuum</name>
    <name type="common">Capsicum pepper</name>
    <dbReference type="NCBI Taxonomy" id="4072"/>
    <lineage>
        <taxon>Eukaryota</taxon>
        <taxon>Viridiplantae</taxon>
        <taxon>Streptophyta</taxon>
        <taxon>Embryophyta</taxon>
        <taxon>Tracheophyta</taxon>
        <taxon>Spermatophyta</taxon>
        <taxon>Magnoliopsida</taxon>
        <taxon>eudicotyledons</taxon>
        <taxon>Gunneridae</taxon>
        <taxon>Pentapetalae</taxon>
        <taxon>asterids</taxon>
        <taxon>lamiids</taxon>
        <taxon>Solanales</taxon>
        <taxon>Solanaceae</taxon>
        <taxon>Solanoideae</taxon>
        <taxon>Capsiceae</taxon>
        <taxon>Capsicum</taxon>
    </lineage>
</organism>
<comment type="similarity">
    <text evidence="1">Belongs to the heat shock protein 70 family.</text>
</comment>
<dbReference type="EMBL" id="AYRZ02000011">
    <property type="protein sequence ID" value="PHT68729.1"/>
    <property type="molecule type" value="Genomic_DNA"/>
</dbReference>
<dbReference type="GO" id="GO:0140662">
    <property type="term" value="F:ATP-dependent protein folding chaperone"/>
    <property type="evidence" value="ECO:0007669"/>
    <property type="project" value="InterPro"/>
</dbReference>